<evidence type="ECO:0000259" key="2">
    <source>
        <dbReference type="Pfam" id="PF20152"/>
    </source>
</evidence>
<feature type="transmembrane region" description="Helical" evidence="1">
    <location>
        <begin position="161"/>
        <end position="186"/>
    </location>
</feature>
<gene>
    <name evidence="3" type="ORF">MVEN_00452000</name>
</gene>
<dbReference type="InterPro" id="IPR045339">
    <property type="entry name" value="DUF6534"/>
</dbReference>
<accession>A0A8H6YXR9</accession>
<sequence>MSAIPAASIAALDGTLGSIEIGGIVGTFLFGIITLQVHNYYRTYPADSIPLKLLVAVIWFLELGHTISTWHAIFTLSITFYGQPDHISDPPHSLQMTLMFSAPIYAVVQVFFANRVRIVSGHCNIMLLCCFLSLLRFACSMGMLVVTLQHGLAILQIKYRWLMAAGLSLGATVDVIIAVSMCCCLWQLRRSMFQRSRRMADMIMAWSIETGCATSGTSLIQLFLFLTRSDLVWFPFFLVTARLFSNSLLVSLNSRHTLRSLNQDEPFLDVGTLRRSGMTASAALRTSSVKRPLNIAMSVAIQTDGDRDYDSSFLHSID</sequence>
<dbReference type="PANTHER" id="PTHR40465">
    <property type="entry name" value="CHROMOSOME 1, WHOLE GENOME SHOTGUN SEQUENCE"/>
    <property type="match status" value="1"/>
</dbReference>
<keyword evidence="1" id="KW-0812">Transmembrane</keyword>
<feature type="domain" description="DUF6534" evidence="2">
    <location>
        <begin position="171"/>
        <end position="256"/>
    </location>
</feature>
<feature type="transmembrane region" description="Helical" evidence="1">
    <location>
        <begin position="206"/>
        <end position="226"/>
    </location>
</feature>
<evidence type="ECO:0000313" key="4">
    <source>
        <dbReference type="Proteomes" id="UP000620124"/>
    </source>
</evidence>
<name>A0A8H6YXR9_9AGAR</name>
<dbReference type="OrthoDB" id="2868589at2759"/>
<proteinExistence type="predicted"/>
<feature type="transmembrane region" description="Helical" evidence="1">
    <location>
        <begin position="232"/>
        <end position="252"/>
    </location>
</feature>
<dbReference type="AlphaFoldDB" id="A0A8H6YXR9"/>
<comment type="caution">
    <text evidence="3">The sequence shown here is derived from an EMBL/GenBank/DDBJ whole genome shotgun (WGS) entry which is preliminary data.</text>
</comment>
<dbReference type="PANTHER" id="PTHR40465:SF1">
    <property type="entry name" value="DUF6534 DOMAIN-CONTAINING PROTEIN"/>
    <property type="match status" value="1"/>
</dbReference>
<keyword evidence="4" id="KW-1185">Reference proteome</keyword>
<dbReference type="Proteomes" id="UP000620124">
    <property type="component" value="Unassembled WGS sequence"/>
</dbReference>
<evidence type="ECO:0000313" key="3">
    <source>
        <dbReference type="EMBL" id="KAF7365780.1"/>
    </source>
</evidence>
<protein>
    <submittedName>
        <fullName evidence="3">Saposin B-type domain-containing protein</fullName>
    </submittedName>
</protein>
<reference evidence="3" key="1">
    <citation type="submission" date="2020-05" db="EMBL/GenBank/DDBJ databases">
        <title>Mycena genomes resolve the evolution of fungal bioluminescence.</title>
        <authorList>
            <person name="Tsai I.J."/>
        </authorList>
    </citation>
    <scope>NUCLEOTIDE SEQUENCE</scope>
    <source>
        <strain evidence="3">CCC161011</strain>
    </source>
</reference>
<dbReference type="EMBL" id="JACAZI010000003">
    <property type="protein sequence ID" value="KAF7365780.1"/>
    <property type="molecule type" value="Genomic_DNA"/>
</dbReference>
<dbReference type="Pfam" id="PF20152">
    <property type="entry name" value="DUF6534"/>
    <property type="match status" value="1"/>
</dbReference>
<keyword evidence="1" id="KW-0472">Membrane</keyword>
<feature type="transmembrane region" description="Helical" evidence="1">
    <location>
        <begin position="21"/>
        <end position="41"/>
    </location>
</feature>
<evidence type="ECO:0000256" key="1">
    <source>
        <dbReference type="SAM" id="Phobius"/>
    </source>
</evidence>
<keyword evidence="1" id="KW-1133">Transmembrane helix</keyword>
<feature type="transmembrane region" description="Helical" evidence="1">
    <location>
        <begin position="125"/>
        <end position="149"/>
    </location>
</feature>
<organism evidence="3 4">
    <name type="scientific">Mycena venus</name>
    <dbReference type="NCBI Taxonomy" id="2733690"/>
    <lineage>
        <taxon>Eukaryota</taxon>
        <taxon>Fungi</taxon>
        <taxon>Dikarya</taxon>
        <taxon>Basidiomycota</taxon>
        <taxon>Agaricomycotina</taxon>
        <taxon>Agaricomycetes</taxon>
        <taxon>Agaricomycetidae</taxon>
        <taxon>Agaricales</taxon>
        <taxon>Marasmiineae</taxon>
        <taxon>Mycenaceae</taxon>
        <taxon>Mycena</taxon>
    </lineage>
</organism>
<feature type="transmembrane region" description="Helical" evidence="1">
    <location>
        <begin position="53"/>
        <end position="73"/>
    </location>
</feature>
<feature type="transmembrane region" description="Helical" evidence="1">
    <location>
        <begin position="93"/>
        <end position="113"/>
    </location>
</feature>